<gene>
    <name evidence="2" type="ORF">EUX98_g5822</name>
</gene>
<name>A0A4S4MQN6_9APHY</name>
<sequence length="337" mass="37638">MPETYSSPCPSAKLFDAAVPFNRIDADLILRSNDSVDFRVHRAILEMSSSFFAEGLDALDKRNIGMTLPEDGCLPICYFYADSHTINLVLRHVYPFPTPDVQDIGNAFDVLQVAREYDFRLVTTAMKKTVLRLAEESPLKVYARASLRRCEGEMRVAARLSLRYPILDAYTPELEKLSAGTYHRLLSYHRLCGRVAAAVIDDLRWATILYDAGCDTPSWSSCQLCPKFALGSVRGSDVELRATSWFHTLLLTIKQALRARPCGSTVYASELSEPSLGEAMTCLVCRATALPDWKRFVALLRDEVNHVISEVSYIPFELPALSADQSVSSSQVQLEIP</sequence>
<dbReference type="EMBL" id="SGPM01000183">
    <property type="protein sequence ID" value="THH28372.1"/>
    <property type="molecule type" value="Genomic_DNA"/>
</dbReference>
<dbReference type="AlphaFoldDB" id="A0A4S4MQN6"/>
<evidence type="ECO:0000313" key="3">
    <source>
        <dbReference type="Proteomes" id="UP000308730"/>
    </source>
</evidence>
<feature type="domain" description="BTB" evidence="1">
    <location>
        <begin position="26"/>
        <end position="94"/>
    </location>
</feature>
<dbReference type="InterPro" id="IPR000210">
    <property type="entry name" value="BTB/POZ_dom"/>
</dbReference>
<protein>
    <recommendedName>
        <fullName evidence="1">BTB domain-containing protein</fullName>
    </recommendedName>
</protein>
<dbReference type="PROSITE" id="PS50097">
    <property type="entry name" value="BTB"/>
    <property type="match status" value="1"/>
</dbReference>
<comment type="caution">
    <text evidence="2">The sequence shown here is derived from an EMBL/GenBank/DDBJ whole genome shotgun (WGS) entry which is preliminary data.</text>
</comment>
<dbReference type="OrthoDB" id="3357985at2759"/>
<evidence type="ECO:0000259" key="1">
    <source>
        <dbReference type="PROSITE" id="PS50097"/>
    </source>
</evidence>
<dbReference type="Gene3D" id="3.30.710.10">
    <property type="entry name" value="Potassium Channel Kv1.1, Chain A"/>
    <property type="match status" value="1"/>
</dbReference>
<dbReference type="Proteomes" id="UP000308730">
    <property type="component" value="Unassembled WGS sequence"/>
</dbReference>
<proteinExistence type="predicted"/>
<keyword evidence="3" id="KW-1185">Reference proteome</keyword>
<organism evidence="2 3">
    <name type="scientific">Antrodiella citrinella</name>
    <dbReference type="NCBI Taxonomy" id="2447956"/>
    <lineage>
        <taxon>Eukaryota</taxon>
        <taxon>Fungi</taxon>
        <taxon>Dikarya</taxon>
        <taxon>Basidiomycota</taxon>
        <taxon>Agaricomycotina</taxon>
        <taxon>Agaricomycetes</taxon>
        <taxon>Polyporales</taxon>
        <taxon>Steccherinaceae</taxon>
        <taxon>Antrodiella</taxon>
    </lineage>
</organism>
<evidence type="ECO:0000313" key="2">
    <source>
        <dbReference type="EMBL" id="THH28372.1"/>
    </source>
</evidence>
<dbReference type="InterPro" id="IPR011333">
    <property type="entry name" value="SKP1/BTB/POZ_sf"/>
</dbReference>
<accession>A0A4S4MQN6</accession>
<reference evidence="2 3" key="1">
    <citation type="submission" date="2019-02" db="EMBL/GenBank/DDBJ databases">
        <title>Genome sequencing of the rare red list fungi Antrodiella citrinella (Flaviporus citrinellus).</title>
        <authorList>
            <person name="Buettner E."/>
            <person name="Kellner H."/>
        </authorList>
    </citation>
    <scope>NUCLEOTIDE SEQUENCE [LARGE SCALE GENOMIC DNA]</scope>
    <source>
        <strain evidence="2 3">DSM 108506</strain>
    </source>
</reference>